<dbReference type="Pfam" id="PF00708">
    <property type="entry name" value="Acylphosphatase"/>
    <property type="match status" value="1"/>
</dbReference>
<feature type="active site" evidence="4">
    <location>
        <position position="37"/>
    </location>
</feature>
<evidence type="ECO:0000256" key="3">
    <source>
        <dbReference type="ARBA" id="ARBA00047645"/>
    </source>
</evidence>
<keyword evidence="4 5" id="KW-0378">Hydrolase</keyword>
<dbReference type="Proteomes" id="UP000566813">
    <property type="component" value="Unassembled WGS sequence"/>
</dbReference>
<dbReference type="SUPFAM" id="SSF54975">
    <property type="entry name" value="Acylphosphatase/BLUF domain-like"/>
    <property type="match status" value="1"/>
</dbReference>
<evidence type="ECO:0000256" key="2">
    <source>
        <dbReference type="ARBA" id="ARBA00012150"/>
    </source>
</evidence>
<feature type="region of interest" description="Disordered" evidence="7">
    <location>
        <begin position="68"/>
        <end position="92"/>
    </location>
</feature>
<feature type="active site" evidence="4">
    <location>
        <position position="19"/>
    </location>
</feature>
<dbReference type="PROSITE" id="PS00150">
    <property type="entry name" value="ACYLPHOSPHATASE_1"/>
    <property type="match status" value="1"/>
</dbReference>
<protein>
    <recommendedName>
        <fullName evidence="2 4">Acylphosphatase</fullName>
        <ecNumber evidence="2 4">3.6.1.7</ecNumber>
    </recommendedName>
</protein>
<evidence type="ECO:0000256" key="5">
    <source>
        <dbReference type="RuleBase" id="RU000553"/>
    </source>
</evidence>
<evidence type="ECO:0000256" key="1">
    <source>
        <dbReference type="ARBA" id="ARBA00005614"/>
    </source>
</evidence>
<proteinExistence type="inferred from homology"/>
<dbReference type="RefSeq" id="WP_185664012.1">
    <property type="nucleotide sequence ID" value="NZ_JACLAW010000006.1"/>
</dbReference>
<evidence type="ECO:0000313" key="10">
    <source>
        <dbReference type="Proteomes" id="UP000566813"/>
    </source>
</evidence>
<dbReference type="GO" id="GO:0003998">
    <property type="term" value="F:acylphosphatase activity"/>
    <property type="evidence" value="ECO:0007669"/>
    <property type="project" value="UniProtKB-EC"/>
</dbReference>
<dbReference type="PANTHER" id="PTHR47268:SF4">
    <property type="entry name" value="ACYLPHOSPHATASE"/>
    <property type="match status" value="1"/>
</dbReference>
<accession>A0A7X1FRR1</accession>
<evidence type="ECO:0000256" key="7">
    <source>
        <dbReference type="SAM" id="MobiDB-lite"/>
    </source>
</evidence>
<organism evidence="9 10">
    <name type="scientific">Novosphingobium flavum</name>
    <dbReference type="NCBI Taxonomy" id="1778672"/>
    <lineage>
        <taxon>Bacteria</taxon>
        <taxon>Pseudomonadati</taxon>
        <taxon>Pseudomonadota</taxon>
        <taxon>Alphaproteobacteria</taxon>
        <taxon>Sphingomonadales</taxon>
        <taxon>Sphingomonadaceae</taxon>
        <taxon>Novosphingobium</taxon>
    </lineage>
</organism>
<dbReference type="PANTHER" id="PTHR47268">
    <property type="entry name" value="ACYLPHOSPHATASE"/>
    <property type="match status" value="1"/>
</dbReference>
<dbReference type="PROSITE" id="PS51160">
    <property type="entry name" value="ACYLPHOSPHATASE_3"/>
    <property type="match status" value="1"/>
</dbReference>
<comment type="similarity">
    <text evidence="1 6">Belongs to the acylphosphatase family.</text>
</comment>
<evidence type="ECO:0000256" key="6">
    <source>
        <dbReference type="RuleBase" id="RU004168"/>
    </source>
</evidence>
<comment type="catalytic activity">
    <reaction evidence="3 4 5">
        <text>an acyl phosphate + H2O = a carboxylate + phosphate + H(+)</text>
        <dbReference type="Rhea" id="RHEA:14965"/>
        <dbReference type="ChEBI" id="CHEBI:15377"/>
        <dbReference type="ChEBI" id="CHEBI:15378"/>
        <dbReference type="ChEBI" id="CHEBI:29067"/>
        <dbReference type="ChEBI" id="CHEBI:43474"/>
        <dbReference type="ChEBI" id="CHEBI:59918"/>
        <dbReference type="EC" id="3.6.1.7"/>
    </reaction>
</comment>
<feature type="domain" description="Acylphosphatase-like" evidence="8">
    <location>
        <begin position="4"/>
        <end position="92"/>
    </location>
</feature>
<name>A0A7X1FRR1_9SPHN</name>
<dbReference type="InterPro" id="IPR001792">
    <property type="entry name" value="Acylphosphatase-like_dom"/>
</dbReference>
<reference evidence="9 10" key="1">
    <citation type="submission" date="2020-08" db="EMBL/GenBank/DDBJ databases">
        <title>The genome sequence of type strain Novosphingobium flavum NBRC 111647.</title>
        <authorList>
            <person name="Liu Y."/>
        </authorList>
    </citation>
    <scope>NUCLEOTIDE SEQUENCE [LARGE SCALE GENOMIC DNA]</scope>
    <source>
        <strain evidence="9 10">NBRC 111647</strain>
    </source>
</reference>
<sequence length="92" mass="10049">MVQCCRVVISGRVQGVFFREWTVGVARELGVTGWVRNCSDGTVEVKAMGAPHLLDQFTARLREGSPASQVTAVQVESPAPEDFRGSSRRQTV</sequence>
<dbReference type="EC" id="3.6.1.7" evidence="2 4"/>
<dbReference type="InterPro" id="IPR020456">
    <property type="entry name" value="Acylphosphatase"/>
</dbReference>
<comment type="caution">
    <text evidence="9">The sequence shown here is derived from an EMBL/GenBank/DDBJ whole genome shotgun (WGS) entry which is preliminary data.</text>
</comment>
<dbReference type="Gene3D" id="3.30.70.100">
    <property type="match status" value="1"/>
</dbReference>
<keyword evidence="10" id="KW-1185">Reference proteome</keyword>
<dbReference type="AlphaFoldDB" id="A0A7X1FRR1"/>
<dbReference type="EMBL" id="JACLAW010000006">
    <property type="protein sequence ID" value="MBC2665761.1"/>
    <property type="molecule type" value="Genomic_DNA"/>
</dbReference>
<dbReference type="InterPro" id="IPR036046">
    <property type="entry name" value="Acylphosphatase-like_dom_sf"/>
</dbReference>
<evidence type="ECO:0000259" key="8">
    <source>
        <dbReference type="PROSITE" id="PS51160"/>
    </source>
</evidence>
<dbReference type="PROSITE" id="PS00151">
    <property type="entry name" value="ACYLPHOSPHATASE_2"/>
    <property type="match status" value="1"/>
</dbReference>
<dbReference type="PRINTS" id="PR00112">
    <property type="entry name" value="ACYLPHPHTASE"/>
</dbReference>
<evidence type="ECO:0000313" key="9">
    <source>
        <dbReference type="EMBL" id="MBC2665761.1"/>
    </source>
</evidence>
<dbReference type="InterPro" id="IPR017968">
    <property type="entry name" value="Acylphosphatase_CS"/>
</dbReference>
<gene>
    <name evidence="9" type="ORF">H7F51_09515</name>
</gene>
<evidence type="ECO:0000256" key="4">
    <source>
        <dbReference type="PROSITE-ProRule" id="PRU00520"/>
    </source>
</evidence>